<evidence type="ECO:0000256" key="1">
    <source>
        <dbReference type="SAM" id="Coils"/>
    </source>
</evidence>
<feature type="coiled-coil region" evidence="1">
    <location>
        <begin position="61"/>
        <end position="91"/>
    </location>
</feature>
<keyword evidence="2" id="KW-0812">Transmembrane</keyword>
<protein>
    <recommendedName>
        <fullName evidence="5">Immunodominant membrane protein</fullName>
    </recommendedName>
</protein>
<evidence type="ECO:0000256" key="2">
    <source>
        <dbReference type="SAM" id="Phobius"/>
    </source>
</evidence>
<keyword evidence="4" id="KW-1185">Reference proteome</keyword>
<gene>
    <name evidence="3" type="ORF">O7R10_01035</name>
</gene>
<name>A0ABY7M2P9_9MOLU</name>
<evidence type="ECO:0008006" key="5">
    <source>
        <dbReference type="Google" id="ProtNLM"/>
    </source>
</evidence>
<evidence type="ECO:0000313" key="3">
    <source>
        <dbReference type="EMBL" id="WBL31632.1"/>
    </source>
</evidence>
<organism evidence="3 4">
    <name type="scientific">Candidatus Phytoplasma sacchari</name>
    <dbReference type="NCBI Taxonomy" id="2609813"/>
    <lineage>
        <taxon>Bacteria</taxon>
        <taxon>Bacillati</taxon>
        <taxon>Mycoplasmatota</taxon>
        <taxon>Mollicutes</taxon>
        <taxon>Acholeplasmatales</taxon>
        <taxon>Acholeplasmataceae</taxon>
        <taxon>Candidatus Phytoplasma</taxon>
        <taxon>16SrXI (Rice yellow dwarf group)</taxon>
    </lineage>
</organism>
<keyword evidence="2" id="KW-0472">Membrane</keyword>
<evidence type="ECO:0000313" key="4">
    <source>
        <dbReference type="Proteomes" id="UP001210120"/>
    </source>
</evidence>
<dbReference type="Proteomes" id="UP001210120">
    <property type="component" value="Chromosome"/>
</dbReference>
<proteinExistence type="predicted"/>
<sequence>MQNEKFWYTKKGITIIASVVVGFLAILLIMCYYFRWWPFPKKLNEKTIKKFEKEIVLKSVTEEDVSDADKAEKALKELKAKKSQIEKLLGIVEKHNKKSKDDKKIKDTTIEAFNSIVKSINELKVEKSSYVKSDFKDKYNSAADSSKLSNAFASLKSDLEIK</sequence>
<keyword evidence="1" id="KW-0175">Coiled coil</keyword>
<accession>A0ABY7M2P9</accession>
<reference evidence="3" key="1">
    <citation type="submission" date="2022-12" db="EMBL/GenBank/DDBJ databases">
        <title>Genomic Characterization of Candidatus Phytoplasma sacchari in China.</title>
        <authorList>
            <person name="Zhang R.-Y."/>
        </authorList>
    </citation>
    <scope>NUCLEOTIDE SEQUENCE [LARGE SCALE GENOMIC DNA]</scope>
    <source>
        <strain evidence="3">SCWL1</strain>
    </source>
</reference>
<dbReference type="EMBL" id="CP115156">
    <property type="protein sequence ID" value="WBL31632.1"/>
    <property type="molecule type" value="Genomic_DNA"/>
</dbReference>
<feature type="transmembrane region" description="Helical" evidence="2">
    <location>
        <begin position="12"/>
        <end position="34"/>
    </location>
</feature>
<keyword evidence="2" id="KW-1133">Transmembrane helix</keyword>